<dbReference type="RefSeq" id="WP_206579206.1">
    <property type="nucleotide sequence ID" value="NZ_JAFKCT010000007.1"/>
</dbReference>
<keyword evidence="3" id="KW-1185">Reference proteome</keyword>
<accession>A0ABS3C8D5</accession>
<protein>
    <submittedName>
        <fullName evidence="2">Uncharacterized protein</fullName>
    </submittedName>
</protein>
<feature type="signal peptide" evidence="1">
    <location>
        <begin position="1"/>
        <end position="19"/>
    </location>
</feature>
<name>A0ABS3C8D5_9BACT</name>
<dbReference type="EMBL" id="JAFKCT010000007">
    <property type="protein sequence ID" value="MBN7812425.1"/>
    <property type="molecule type" value="Genomic_DNA"/>
</dbReference>
<evidence type="ECO:0000256" key="1">
    <source>
        <dbReference type="SAM" id="SignalP"/>
    </source>
</evidence>
<sequence>MKMPQRLSAILLFAVLILAACSGGDDPQPQSEYFFKFKVNGVQKEFKANLPTHLMAMTYNATADVHMATAIILGDGSDGAKNFVSITALNEEPFATGITYRMQEAILYTGVPVVRIQFTYSDEDGNLYNAVLFQRDGLPMLRTDDASIHFSSITQTKVEGTFDATVLGPVFTTTGRDNNELKITEGQFSLQLQRSGS</sequence>
<reference evidence="2 3" key="1">
    <citation type="submission" date="2021-03" db="EMBL/GenBank/DDBJ databases">
        <title>novel species isolated from a fishpond in China.</title>
        <authorList>
            <person name="Lu H."/>
            <person name="Cai Z."/>
        </authorList>
    </citation>
    <scope>NUCLEOTIDE SEQUENCE [LARGE SCALE GENOMIC DNA]</scope>
    <source>
        <strain evidence="2 3">H41</strain>
    </source>
</reference>
<keyword evidence="1" id="KW-0732">Signal</keyword>
<dbReference type="PROSITE" id="PS51257">
    <property type="entry name" value="PROKAR_LIPOPROTEIN"/>
    <property type="match status" value="1"/>
</dbReference>
<organism evidence="2 3">
    <name type="scientific">Algoriphagus oliviformis</name>
    <dbReference type="NCBI Taxonomy" id="2811231"/>
    <lineage>
        <taxon>Bacteria</taxon>
        <taxon>Pseudomonadati</taxon>
        <taxon>Bacteroidota</taxon>
        <taxon>Cytophagia</taxon>
        <taxon>Cytophagales</taxon>
        <taxon>Cyclobacteriaceae</taxon>
        <taxon>Algoriphagus</taxon>
    </lineage>
</organism>
<gene>
    <name evidence="2" type="ORF">J0A68_15840</name>
</gene>
<comment type="caution">
    <text evidence="2">The sequence shown here is derived from an EMBL/GenBank/DDBJ whole genome shotgun (WGS) entry which is preliminary data.</text>
</comment>
<dbReference type="Proteomes" id="UP000664317">
    <property type="component" value="Unassembled WGS sequence"/>
</dbReference>
<feature type="chain" id="PRO_5045442799" evidence="1">
    <location>
        <begin position="20"/>
        <end position="197"/>
    </location>
</feature>
<proteinExistence type="predicted"/>
<evidence type="ECO:0000313" key="3">
    <source>
        <dbReference type="Proteomes" id="UP000664317"/>
    </source>
</evidence>
<evidence type="ECO:0000313" key="2">
    <source>
        <dbReference type="EMBL" id="MBN7812425.1"/>
    </source>
</evidence>